<evidence type="ECO:0000256" key="4">
    <source>
        <dbReference type="SAM" id="MobiDB-lite"/>
    </source>
</evidence>
<keyword evidence="1" id="KW-0479">Metal-binding</keyword>
<evidence type="ECO:0000259" key="5">
    <source>
        <dbReference type="SMART" id="SM00249"/>
    </source>
</evidence>
<dbReference type="PANTHER" id="PTHR31912:SF34">
    <property type="entry name" value="NOTOCHORD-RELATED PROTEIN"/>
    <property type="match status" value="1"/>
</dbReference>
<dbReference type="InterPro" id="IPR001965">
    <property type="entry name" value="Znf_PHD"/>
</dbReference>
<dbReference type="OrthoDB" id="2246127at2759"/>
<dbReference type="InterPro" id="IPR013083">
    <property type="entry name" value="Znf_RING/FYVE/PHD"/>
</dbReference>
<dbReference type="InterPro" id="IPR011011">
    <property type="entry name" value="Znf_FYVE_PHD"/>
</dbReference>
<protein>
    <recommendedName>
        <fullName evidence="5">Zinc finger PHD-type domain-containing protein</fullName>
    </recommendedName>
</protein>
<dbReference type="PROSITE" id="PS01359">
    <property type="entry name" value="ZF_PHD_1"/>
    <property type="match status" value="1"/>
</dbReference>
<keyword evidence="2" id="KW-0863">Zinc-finger</keyword>
<name>A0A8H5HDL6_9AGAR</name>
<dbReference type="SUPFAM" id="SSF57903">
    <property type="entry name" value="FYVE/PHD zinc finger"/>
    <property type="match status" value="1"/>
</dbReference>
<feature type="region of interest" description="Disordered" evidence="4">
    <location>
        <begin position="1374"/>
        <end position="1394"/>
    </location>
</feature>
<feature type="domain" description="Zinc finger PHD-type" evidence="5">
    <location>
        <begin position="1405"/>
        <end position="1452"/>
    </location>
</feature>
<gene>
    <name evidence="6" type="ORF">D9615_008409</name>
</gene>
<feature type="compositionally biased region" description="Polar residues" evidence="4">
    <location>
        <begin position="1988"/>
        <end position="1999"/>
    </location>
</feature>
<sequence length="2278" mass="253628">MNMATIDEATLERDEQDHVICPVCGEPVNVGQVGLSNLTKRHLGSKKCKEAQFKGKKGKGKGTNQNIGQFFSKKAPLVASRADKQPSIISKPLAMDPIRSDGTPTTERLKEKQPVSMIQQLKVLVNIVLKEDDANQSEDEPFLRGFTSPPGNYDNSELSHDEVWEDLVNPALHRGFGWGEEVNIEKVRRAGRRRVEGFLEFVDYFVGWRSLSEGLFEGRLLRLHDVLKEINTLQHPIEDTQVSLPPQDLADTPGEARSTDFMLYDDEIIEISGPTVQVSLPKPRKRMLQCPGYTFPMPEGLSPHSAYPFALHDSKNNPPWNYTVQNGALFLFSKLCKTSVDTTDGSRASACSSCARLEGNMALEGIVSRMKEGVKEGNNFAYHGMGGLHELLKRKNKQIEFYRLRGLNQGRVLATRATSLSDHKRFLNAVAAQKVERLDRIIRVGLNQKRSISSLLEQCLKAAKGLYKPKTFEEEDYMRGLLLWKLGGNRVAEIAHRSLGLPGITTLRKRISVVPLIPSPGRPTIEEISTNVKSTFAPVLDILRPQTGGAANRHAVLMLDEIATEKRIRWDSRTNQFLGLCREHAYNVSLEFGSERDMEELFLSLDDGGVHYASEATVGALGVLSDNHQIYAARGILISGDCKRENGEAHAEVLQTIIDGVDQQKDSTKIRIVSVASDGETRRGSALVNLTFKYILSPESPLYALLHNLAFMNLYVGDDDLTADKDWKHVFKRLRNLLLRQRGVVVDGFRITPSVLRAHFQEAGLSADHIRAILNPEDLQDVKLAFDLLKDIWSLPRTLPNANPGFAQAREAMWKLGKALYHLVFPYLCVDLTLSEQLEHLSAAAHLFLYLYREAGKEFIPSLLFIDIMIMLKNIYFCVAKAKVDDPNGSFWIILLGTDRLEEIFGVLRTMIGSDSNLDILQLCWRLGSTAEVANILALKPNWDSSPRRLKLPALDRDSVALPQGSDHIKPRSWRGSNNVGGVVLLTSWRRGRRLIEGDFPEAAKIFAEMEASKTRVDILTPNGVLLVNGAVGDDDVDESIEMEAGYSDPRDCEVEDGNGAADARVEVEDAFAEEDFDLQRPDGSPVQKGAFSRDIVSQGKTVTKSRALAAYSKYRKAASSTDRLKRVQAVHRFTAQPKALSIDLQTFRDPDSQNTSLVIHDPIATVLCCDNRMWLCIGEVNSLRVDSISVDQIDSHLLIEDTVTVSFQLLGLRTCTVSEVSASKAFDWRTYATTETTFTVPGRYIDIINPELSSSPTSANSTPFYVLDSPFLVALAASLYARLSVADLKGAAKIAVSKEFPYREHGDAALSLIRPESIDSGDRAPGPSANTDHQTVVQLSPIEAAAEELTVPVPQTALCLTFENPTQVAPVSSQSSACQPLARPQRSRRKRQVDDMDNNENIKNCVCGSIAPSNGTDSIQCKRKGCETEWYHLLCIGLEIAPKSWVCPTCEPLGLDRGRWSIQKPMALYNLQIQPGEISGAPFVMSRSKSINPPLAQSARYQENRTSRCTPGVLAQVMQQLHDPHLTAVAAPMPNSRGTMADVDIELDWTQISCDKLPQDNRMEVDDSSVAWAPEDPESQDSIAFGALRAHSSHHLNESVDSNWFPWDDKQTCLLDILKHLPRSTFSDSQMETILAVMEGLGVHHLPSIDDLKKVDEKQQAFCGIPTIQCQGKLGHTYFVNHLGSIVAQEKANPLIGPFVRHYPEDSGQHLEEPWQAKRWLEEIDPTLATPMIRVGQQDYYTFEPAKLVTGEIVVPERWFTRHINGEDIFFAKAFCVEIARDVNGANLGYIVIEHSRIEIVASDLQLSMPFLAQTFHSDGLPDPKKIIGSILQVGSGITPWMHTNPAAGNRYRLLAKGHRVLSYPIWLYCDDTSGNVSKKWNKHNSFLFTSAGLPRSMAHKETNIHFLCTSNIAPPLEMLDGIVDQLEESQEHGVWAWDAATREMVLLIIIVLAMLGDNPMQSELACHIGLKGKFFCRNCWVKGSDQSESPPTATHGQVTPAAANADSENASNRSDSSIGSRVSSRSSLSSGASDTAKPTSKKRPRKETMQQMVERATRFLGENPSRNRNETLGTLRSMFDDACQVGGKTRYGAAKTRSGLKDNVLEFFTNQIFNFRQKLRGSQDEKEKKVREMIEKEIPKDPFSPVWRIKGLDPHQDTPVEILHVILLGFVKYLWRDAISRLSSEQKEILISRLNSLDVSGLGFSRLSGQTLVQYSGSLTGRDFRAISQIAPFVLYDLVPEECFQTWVALSAAIPLIWQPVIERLSVHLVRFFINH</sequence>
<dbReference type="SMART" id="SM00249">
    <property type="entry name" value="PHD"/>
    <property type="match status" value="1"/>
</dbReference>
<dbReference type="InterPro" id="IPR019786">
    <property type="entry name" value="Zinc_finger_PHD-type_CS"/>
</dbReference>
<feature type="compositionally biased region" description="Low complexity" evidence="4">
    <location>
        <begin position="2003"/>
        <end position="2035"/>
    </location>
</feature>
<feature type="region of interest" description="Disordered" evidence="4">
    <location>
        <begin position="1988"/>
        <end position="2052"/>
    </location>
</feature>
<keyword evidence="7" id="KW-1185">Reference proteome</keyword>
<dbReference type="PANTHER" id="PTHR31912">
    <property type="entry name" value="IP13529P"/>
    <property type="match status" value="1"/>
</dbReference>
<evidence type="ECO:0000313" key="7">
    <source>
        <dbReference type="Proteomes" id="UP000565441"/>
    </source>
</evidence>
<keyword evidence="3" id="KW-0862">Zinc</keyword>
<evidence type="ECO:0000256" key="1">
    <source>
        <dbReference type="ARBA" id="ARBA00022723"/>
    </source>
</evidence>
<dbReference type="EMBL" id="JAACJP010000011">
    <property type="protein sequence ID" value="KAF5381403.1"/>
    <property type="molecule type" value="Genomic_DNA"/>
</dbReference>
<dbReference type="Gene3D" id="3.30.40.10">
    <property type="entry name" value="Zinc/RING finger domain, C3HC4 (zinc finger)"/>
    <property type="match status" value="1"/>
</dbReference>
<reference evidence="6 7" key="1">
    <citation type="journal article" date="2020" name="ISME J.">
        <title>Uncovering the hidden diversity of litter-decomposition mechanisms in mushroom-forming fungi.</title>
        <authorList>
            <person name="Floudas D."/>
            <person name="Bentzer J."/>
            <person name="Ahren D."/>
            <person name="Johansson T."/>
            <person name="Persson P."/>
            <person name="Tunlid A."/>
        </authorList>
    </citation>
    <scope>NUCLEOTIDE SEQUENCE [LARGE SCALE GENOMIC DNA]</scope>
    <source>
        <strain evidence="6 7">CBS 661.87</strain>
    </source>
</reference>
<organism evidence="6 7">
    <name type="scientific">Tricholomella constricta</name>
    <dbReference type="NCBI Taxonomy" id="117010"/>
    <lineage>
        <taxon>Eukaryota</taxon>
        <taxon>Fungi</taxon>
        <taxon>Dikarya</taxon>
        <taxon>Basidiomycota</taxon>
        <taxon>Agaricomycotina</taxon>
        <taxon>Agaricomycetes</taxon>
        <taxon>Agaricomycetidae</taxon>
        <taxon>Agaricales</taxon>
        <taxon>Tricholomatineae</taxon>
        <taxon>Lyophyllaceae</taxon>
        <taxon>Tricholomella</taxon>
    </lineage>
</organism>
<accession>A0A8H5HDL6</accession>
<evidence type="ECO:0000256" key="2">
    <source>
        <dbReference type="ARBA" id="ARBA00022771"/>
    </source>
</evidence>
<dbReference type="Proteomes" id="UP000565441">
    <property type="component" value="Unassembled WGS sequence"/>
</dbReference>
<comment type="caution">
    <text evidence="6">The sequence shown here is derived from an EMBL/GenBank/DDBJ whole genome shotgun (WGS) entry which is preliminary data.</text>
</comment>
<dbReference type="GO" id="GO:0008270">
    <property type="term" value="F:zinc ion binding"/>
    <property type="evidence" value="ECO:0007669"/>
    <property type="project" value="UniProtKB-KW"/>
</dbReference>
<evidence type="ECO:0000313" key="6">
    <source>
        <dbReference type="EMBL" id="KAF5381403.1"/>
    </source>
</evidence>
<proteinExistence type="predicted"/>
<evidence type="ECO:0000256" key="3">
    <source>
        <dbReference type="ARBA" id="ARBA00022833"/>
    </source>
</evidence>